<feature type="compositionally biased region" description="Basic and acidic residues" evidence="1">
    <location>
        <begin position="284"/>
        <end position="295"/>
    </location>
</feature>
<dbReference type="InParanoid" id="A0A2K1QU50"/>
<dbReference type="OrthoDB" id="3642901at2759"/>
<feature type="region of interest" description="Disordered" evidence="1">
    <location>
        <begin position="1"/>
        <end position="31"/>
    </location>
</feature>
<feature type="compositionally biased region" description="Basic and acidic residues" evidence="1">
    <location>
        <begin position="719"/>
        <end position="747"/>
    </location>
</feature>
<sequence length="990" mass="110569">MPGTPPRSITSTWRADPQAMTVPPPPLANPPPAPVHPLVPFMPFQAVTAQGSDFVVHHICIRCHRPRSVNYHKEHPVIPGRPPRPSGLCGTCKHELELIRQSSRQESDSGRKRHDQSESERFERSRSETVRPTNRISIHLHQNVGTSNAEQPSSSHIIRETTDGRSSIPSRNETTSQQKTKTQSDKRISSQEKQNHNDYGYSQSQRSLSPREVLAQSQKLDDILETKTAKWVENHSVSSKSKVPPSPTVPSPVASVPSTVKSSSKISRSETSIRRIAREEVSRYRQAERQLERHPQPYAHKTATSLTNKATTEEQPVTQGLASQVPQTDTSVSSKFIPAPSKTTRRSTSTAPQTCRSEAPIPPIESTNADWRQRRDSGPKDTHIARVASVQTERSTKAGSKISSEVASPQPGRAQQSMPLQNLPVVDNDSRQRFANRYTIRRRRSFETDYTIQPGSSISQRPPVYHQTREDVDAQESFGLDQIRTGARDTIESARSDKEHSKVDGNMVGSAGPQMPPQIKHSVTQRLPVLPKAKEDMTTRSINDSSIRHAHRPPQYVDRPPSPPSPPPMDRRSSDEFWTYEEEISPNRYRVVRERLIRSRPASPEPHEVMQVPTRQPKVKRYEIVESVRSLPEERGRTKVRDGDGKRKEKHLRSILRSPSASQYDAQNARSDSISRRVSFSEAIDITMLSPPPSSSDLGQAHSRARLVKGGAGRTRYPQYDRHDEQYDAHDNEKYYYERTRRPDPQELARSARIPDTESDAEADRRRALARALSESPSRERGIGIADNSRASRKLSSFYSQYEGAPPEPLPAPGPLTYPMPVSGRGSDHSDGLGPYAPFASPTSSMASNDGRLPILMSGGLSGFSTVRSGTQRSSALSREAYDDVSRSTRAAAPRQSDVPPPPPVSRSDQGCPSAGTRYDAVPTPRSASEFYPSSHDTRRDAPSTYHSRPRSSTVTRDRRDVYVREDRSDEVGDQRSSRRGLGSSHQVYR</sequence>
<feature type="region of interest" description="Disordered" evidence="1">
    <location>
        <begin position="284"/>
        <end position="421"/>
    </location>
</feature>
<evidence type="ECO:0000256" key="1">
    <source>
        <dbReference type="SAM" id="MobiDB-lite"/>
    </source>
</evidence>
<feature type="compositionally biased region" description="Pro residues" evidence="1">
    <location>
        <begin position="806"/>
        <end position="818"/>
    </location>
</feature>
<feature type="compositionally biased region" description="Basic and acidic residues" evidence="1">
    <location>
        <begin position="630"/>
        <end position="647"/>
    </location>
</feature>
<feature type="compositionally biased region" description="Polar residues" evidence="1">
    <location>
        <begin position="389"/>
        <end position="420"/>
    </location>
</feature>
<feature type="compositionally biased region" description="Polar residues" evidence="1">
    <location>
        <begin position="143"/>
        <end position="156"/>
    </location>
</feature>
<feature type="region of interest" description="Disordered" evidence="1">
    <location>
        <begin position="534"/>
        <end position="573"/>
    </location>
</feature>
<feature type="region of interest" description="Disordered" evidence="1">
    <location>
        <begin position="232"/>
        <end position="272"/>
    </location>
</feature>
<dbReference type="EMBL" id="NKHZ01000039">
    <property type="protein sequence ID" value="PNS18561.1"/>
    <property type="molecule type" value="Genomic_DNA"/>
</dbReference>
<gene>
    <name evidence="2" type="ORF">CAC42_5100</name>
</gene>
<keyword evidence="3" id="KW-1185">Reference proteome</keyword>
<dbReference type="AlphaFoldDB" id="A0A2K1QU50"/>
<dbReference type="Proteomes" id="UP000243797">
    <property type="component" value="Unassembled WGS sequence"/>
</dbReference>
<feature type="compositionally biased region" description="Polar residues" evidence="1">
    <location>
        <begin position="346"/>
        <end position="356"/>
    </location>
</feature>
<reference evidence="2 3" key="1">
    <citation type="submission" date="2017-06" db="EMBL/GenBank/DDBJ databases">
        <title>Draft genome sequence of a variant of Elsinoe murrayae.</title>
        <authorList>
            <person name="Cheng Q."/>
        </authorList>
    </citation>
    <scope>NUCLEOTIDE SEQUENCE [LARGE SCALE GENOMIC DNA]</scope>
    <source>
        <strain evidence="2 3">CQ-2017a</strain>
    </source>
</reference>
<evidence type="ECO:0000313" key="3">
    <source>
        <dbReference type="Proteomes" id="UP000243797"/>
    </source>
</evidence>
<feature type="compositionally biased region" description="Polar residues" evidence="1">
    <location>
        <begin position="863"/>
        <end position="877"/>
    </location>
</feature>
<feature type="compositionally biased region" description="Polar residues" evidence="1">
    <location>
        <begin position="657"/>
        <end position="676"/>
    </location>
</feature>
<protein>
    <submittedName>
        <fullName evidence="2">Calcium-binding protein 39</fullName>
    </submittedName>
</protein>
<name>A0A2K1QU50_9PEZI</name>
<feature type="region of interest" description="Disordered" evidence="1">
    <location>
        <begin position="100"/>
        <end position="215"/>
    </location>
</feature>
<comment type="caution">
    <text evidence="2">The sequence shown here is derived from an EMBL/GenBank/DDBJ whole genome shotgun (WGS) entry which is preliminary data.</text>
</comment>
<feature type="compositionally biased region" description="Polar residues" evidence="1">
    <location>
        <begin position="302"/>
        <end position="334"/>
    </location>
</feature>
<proteinExistence type="predicted"/>
<feature type="compositionally biased region" description="Basic and acidic residues" evidence="1">
    <location>
        <begin position="956"/>
        <end position="977"/>
    </location>
</feature>
<dbReference type="STRING" id="2082308.A0A2K1QU50"/>
<feature type="compositionally biased region" description="Pro residues" evidence="1">
    <location>
        <begin position="22"/>
        <end position="31"/>
    </location>
</feature>
<feature type="compositionally biased region" description="Low complexity" evidence="1">
    <location>
        <begin position="251"/>
        <end position="266"/>
    </location>
</feature>
<evidence type="ECO:0000313" key="2">
    <source>
        <dbReference type="EMBL" id="PNS18561.1"/>
    </source>
</evidence>
<feature type="compositionally biased region" description="Basic and acidic residues" evidence="1">
    <location>
        <begin position="371"/>
        <end position="384"/>
    </location>
</feature>
<feature type="region of interest" description="Disordered" evidence="1">
    <location>
        <begin position="707"/>
        <end position="990"/>
    </location>
</feature>
<feature type="compositionally biased region" description="Polar residues" evidence="1">
    <location>
        <begin position="164"/>
        <end position="173"/>
    </location>
</feature>
<feature type="region of interest" description="Disordered" evidence="1">
    <location>
        <begin position="630"/>
        <end position="676"/>
    </location>
</feature>
<feature type="compositionally biased region" description="Basic and acidic residues" evidence="1">
    <location>
        <begin position="100"/>
        <end position="129"/>
    </location>
</feature>
<accession>A0A2K1QU50</accession>
<feature type="compositionally biased region" description="Basic and acidic residues" evidence="1">
    <location>
        <begin position="182"/>
        <end position="196"/>
    </location>
</feature>
<organism evidence="2 3">
    <name type="scientific">Sphaceloma murrayae</name>
    <dbReference type="NCBI Taxonomy" id="2082308"/>
    <lineage>
        <taxon>Eukaryota</taxon>
        <taxon>Fungi</taxon>
        <taxon>Dikarya</taxon>
        <taxon>Ascomycota</taxon>
        <taxon>Pezizomycotina</taxon>
        <taxon>Dothideomycetes</taxon>
        <taxon>Dothideomycetidae</taxon>
        <taxon>Myriangiales</taxon>
        <taxon>Elsinoaceae</taxon>
        <taxon>Sphaceloma</taxon>
    </lineage>
</organism>